<organism evidence="3 4">
    <name type="scientific">Candidatus Cryptobacteroides faecigallinarum</name>
    <dbReference type="NCBI Taxonomy" id="2840763"/>
    <lineage>
        <taxon>Bacteria</taxon>
        <taxon>Pseudomonadati</taxon>
        <taxon>Bacteroidota</taxon>
        <taxon>Bacteroidia</taxon>
        <taxon>Bacteroidales</taxon>
        <taxon>Candidatus Cryptobacteroides</taxon>
    </lineage>
</organism>
<dbReference type="PROSITE" id="PS51257">
    <property type="entry name" value="PROKAR_LIPOPROTEIN"/>
    <property type="match status" value="1"/>
</dbReference>
<reference evidence="3" key="1">
    <citation type="submission" date="2020-10" db="EMBL/GenBank/DDBJ databases">
        <authorList>
            <person name="Gilroy R."/>
        </authorList>
    </citation>
    <scope>NUCLEOTIDE SEQUENCE</scope>
    <source>
        <strain evidence="3">B1-13419</strain>
    </source>
</reference>
<feature type="domain" description="DUF4923" evidence="2">
    <location>
        <begin position="26"/>
        <end position="206"/>
    </location>
</feature>
<dbReference type="AlphaFoldDB" id="A0A9D9ILN4"/>
<protein>
    <submittedName>
        <fullName evidence="3">DUF4923 family protein</fullName>
    </submittedName>
</protein>
<proteinExistence type="predicted"/>
<comment type="caution">
    <text evidence="3">The sequence shown here is derived from an EMBL/GenBank/DDBJ whole genome shotgun (WGS) entry which is preliminary data.</text>
</comment>
<sequence length="209" mass="22988">MKKVYLILAAALFAAACPQQAEGQSLKDLFNKKGIEGIVNTVVEQMDIIPENITGHWEYAGTAVKFTGDNMLMNAASELASGQVEEKLDEYLQIIGLKEGAFGYTFNADSTFTTTFNKMEFHGKYTFSPEEDTIELNYGKTGKLKGVSMKTMVSVTPASMQLLFNADKLLEFIGKISSSVGDTRLGTLSSLVEQYDGMKIGFELTRKNE</sequence>
<evidence type="ECO:0000313" key="3">
    <source>
        <dbReference type="EMBL" id="MBO8474615.1"/>
    </source>
</evidence>
<accession>A0A9D9ILN4</accession>
<gene>
    <name evidence="3" type="ORF">IAB91_04930</name>
</gene>
<dbReference type="Proteomes" id="UP000823757">
    <property type="component" value="Unassembled WGS sequence"/>
</dbReference>
<evidence type="ECO:0000313" key="4">
    <source>
        <dbReference type="Proteomes" id="UP000823757"/>
    </source>
</evidence>
<evidence type="ECO:0000256" key="1">
    <source>
        <dbReference type="SAM" id="SignalP"/>
    </source>
</evidence>
<name>A0A9D9ILN4_9BACT</name>
<keyword evidence="1" id="KW-0732">Signal</keyword>
<dbReference type="InterPro" id="IPR032575">
    <property type="entry name" value="DUF4923"/>
</dbReference>
<feature type="chain" id="PRO_5039733355" evidence="1">
    <location>
        <begin position="22"/>
        <end position="209"/>
    </location>
</feature>
<evidence type="ECO:0000259" key="2">
    <source>
        <dbReference type="Pfam" id="PF16270"/>
    </source>
</evidence>
<feature type="signal peptide" evidence="1">
    <location>
        <begin position="1"/>
        <end position="21"/>
    </location>
</feature>
<dbReference type="Pfam" id="PF16270">
    <property type="entry name" value="DUF4923"/>
    <property type="match status" value="1"/>
</dbReference>
<reference evidence="3" key="2">
    <citation type="journal article" date="2021" name="PeerJ">
        <title>Extensive microbial diversity within the chicken gut microbiome revealed by metagenomics and culture.</title>
        <authorList>
            <person name="Gilroy R."/>
            <person name="Ravi A."/>
            <person name="Getino M."/>
            <person name="Pursley I."/>
            <person name="Horton D.L."/>
            <person name="Alikhan N.F."/>
            <person name="Baker D."/>
            <person name="Gharbi K."/>
            <person name="Hall N."/>
            <person name="Watson M."/>
            <person name="Adriaenssens E.M."/>
            <person name="Foster-Nyarko E."/>
            <person name="Jarju S."/>
            <person name="Secka A."/>
            <person name="Antonio M."/>
            <person name="Oren A."/>
            <person name="Chaudhuri R.R."/>
            <person name="La Ragione R."/>
            <person name="Hildebrand F."/>
            <person name="Pallen M.J."/>
        </authorList>
    </citation>
    <scope>NUCLEOTIDE SEQUENCE</scope>
    <source>
        <strain evidence="3">B1-13419</strain>
    </source>
</reference>
<dbReference type="EMBL" id="JADIMD010000076">
    <property type="protein sequence ID" value="MBO8474615.1"/>
    <property type="molecule type" value="Genomic_DNA"/>
</dbReference>